<evidence type="ECO:0000313" key="1">
    <source>
        <dbReference type="EMBL" id="BBM36412.1"/>
    </source>
</evidence>
<dbReference type="Proteomes" id="UP000321606">
    <property type="component" value="Chromosome"/>
</dbReference>
<sequence length="134" mass="15555">MNKKLLWGIIIILLSIFYGIQALFPEFLSESVMKYIFNYQVILMLIGLFFILKKSKFGWFMFAMGLYLYLQAFLGDYFQKGLPLLTLIGGIVLVTLGAKEIKGDKPKKERKYSKPAEKVEKEQKEEIIDAEEIK</sequence>
<dbReference type="RefSeq" id="WP_006806531.1">
    <property type="nucleotide sequence ID" value="NZ_AP019822.1"/>
</dbReference>
<dbReference type="STRING" id="714315.GCA_000516535_01349"/>
<name>A0A510JAV4_9FUSO</name>
<proteinExistence type="predicted"/>
<protein>
    <submittedName>
        <fullName evidence="1">Uncharacterized protein</fullName>
    </submittedName>
</protein>
<evidence type="ECO:0000313" key="2">
    <source>
        <dbReference type="Proteomes" id="UP000321606"/>
    </source>
</evidence>
<dbReference type="KEGG" id="lgo:JCM16774_1344"/>
<dbReference type="AlphaFoldDB" id="A0A510JAV4"/>
<reference evidence="1 2" key="1">
    <citation type="submission" date="2019-07" db="EMBL/GenBank/DDBJ databases">
        <title>Complete Genome Sequence of Leptotrichia goodfellowii Strain JCM 16774.</title>
        <authorList>
            <person name="Watanabe S."/>
            <person name="Cui L."/>
        </authorList>
    </citation>
    <scope>NUCLEOTIDE SEQUENCE [LARGE SCALE GENOMIC DNA]</scope>
    <source>
        <strain evidence="1 2">JCM16774</strain>
    </source>
</reference>
<accession>A0A510JAV4</accession>
<organism evidence="1 2">
    <name type="scientific">Pseudoleptotrichia goodfellowii</name>
    <dbReference type="NCBI Taxonomy" id="157692"/>
    <lineage>
        <taxon>Bacteria</taxon>
        <taxon>Fusobacteriati</taxon>
        <taxon>Fusobacteriota</taxon>
        <taxon>Fusobacteriia</taxon>
        <taxon>Fusobacteriales</taxon>
        <taxon>Leptotrichiaceae</taxon>
        <taxon>Pseudoleptotrichia</taxon>
    </lineage>
</organism>
<gene>
    <name evidence="1" type="ORF">JCM16774_1344</name>
</gene>
<dbReference type="EMBL" id="AP019822">
    <property type="protein sequence ID" value="BBM36412.1"/>
    <property type="molecule type" value="Genomic_DNA"/>
</dbReference>
<dbReference type="OrthoDB" id="82002at2"/>